<sequence>MSYFIKNHTISGLKLFSTEQRLKEELTKGNHEALAYLMDRYHHSLCVYVYSLSHDYEKAKDIVQNVFLNLWENRERISQVQSLRSFLYKSVYNGFLNEFRKDQRMLAIEEKHMERLYQVIEEDEELLEKQIGLIKSEIQKLPPKCRETFMLSKREGLTNIEIAGFMNVSIKTVENQMNKAFKILRKKLQSKIEPVLFLIFGLDLANSDPH</sequence>
<comment type="caution">
    <text evidence="7">The sequence shown here is derived from an EMBL/GenBank/DDBJ whole genome shotgun (WGS) entry which is preliminary data.</text>
</comment>
<dbReference type="NCBIfam" id="TIGR02937">
    <property type="entry name" value="sigma70-ECF"/>
    <property type="match status" value="1"/>
</dbReference>
<dbReference type="Proteomes" id="UP000185728">
    <property type="component" value="Unassembled WGS sequence"/>
</dbReference>
<dbReference type="PANTHER" id="PTHR43133">
    <property type="entry name" value="RNA POLYMERASE ECF-TYPE SIGMA FACTO"/>
    <property type="match status" value="1"/>
</dbReference>
<dbReference type="SUPFAM" id="SSF88946">
    <property type="entry name" value="Sigma2 domain of RNA polymerase sigma factors"/>
    <property type="match status" value="1"/>
</dbReference>
<feature type="domain" description="RNA polymerase sigma factor 70 region 4 type 2" evidence="6">
    <location>
        <begin position="134"/>
        <end position="182"/>
    </location>
</feature>
<feature type="domain" description="RNA polymerase sigma-70 region 2" evidence="5">
    <location>
        <begin position="37"/>
        <end position="104"/>
    </location>
</feature>
<keyword evidence="8" id="KW-1185">Reference proteome</keyword>
<evidence type="ECO:0000256" key="1">
    <source>
        <dbReference type="ARBA" id="ARBA00010641"/>
    </source>
</evidence>
<reference evidence="7 8" key="1">
    <citation type="submission" date="2017-01" db="EMBL/GenBank/DDBJ databases">
        <authorList>
            <person name="Varghese N."/>
            <person name="Submissions S."/>
        </authorList>
    </citation>
    <scope>NUCLEOTIDE SEQUENCE [LARGE SCALE GENOMIC DNA]</scope>
    <source>
        <strain evidence="7 8">DSM 2061</strain>
    </source>
</reference>
<keyword evidence="4" id="KW-0804">Transcription</keyword>
<protein>
    <submittedName>
        <fullName evidence="7">RNA polymerase sigma-70 factor, ECF subfamily</fullName>
    </submittedName>
</protein>
<keyword evidence="3" id="KW-0731">Sigma factor</keyword>
<evidence type="ECO:0000259" key="6">
    <source>
        <dbReference type="Pfam" id="PF08281"/>
    </source>
</evidence>
<dbReference type="NCBIfam" id="TIGR02985">
    <property type="entry name" value="Sig70_bacteroi1"/>
    <property type="match status" value="1"/>
</dbReference>
<dbReference type="InterPro" id="IPR013324">
    <property type="entry name" value="RNA_pol_sigma_r3/r4-like"/>
</dbReference>
<evidence type="ECO:0000313" key="8">
    <source>
        <dbReference type="Proteomes" id="UP000185728"/>
    </source>
</evidence>
<dbReference type="EMBL" id="FTOB01000002">
    <property type="protein sequence ID" value="SIS47744.1"/>
    <property type="molecule type" value="Genomic_DNA"/>
</dbReference>
<gene>
    <name evidence="7" type="ORF">SAMN05421766_102167</name>
</gene>
<dbReference type="InterPro" id="IPR013249">
    <property type="entry name" value="RNA_pol_sigma70_r4_t2"/>
</dbReference>
<dbReference type="Gene3D" id="1.10.1740.10">
    <property type="match status" value="1"/>
</dbReference>
<dbReference type="InterPro" id="IPR014284">
    <property type="entry name" value="RNA_pol_sigma-70_dom"/>
</dbReference>
<dbReference type="InterPro" id="IPR013325">
    <property type="entry name" value="RNA_pol_sigma_r2"/>
</dbReference>
<organism evidence="7 8">
    <name type="scientific">Zobellia uliginosa</name>
    <dbReference type="NCBI Taxonomy" id="143224"/>
    <lineage>
        <taxon>Bacteria</taxon>
        <taxon>Pseudomonadati</taxon>
        <taxon>Bacteroidota</taxon>
        <taxon>Flavobacteriia</taxon>
        <taxon>Flavobacteriales</taxon>
        <taxon>Flavobacteriaceae</taxon>
        <taxon>Zobellia</taxon>
    </lineage>
</organism>
<dbReference type="Gene3D" id="1.10.10.10">
    <property type="entry name" value="Winged helix-like DNA-binding domain superfamily/Winged helix DNA-binding domain"/>
    <property type="match status" value="1"/>
</dbReference>
<comment type="similarity">
    <text evidence="1">Belongs to the sigma-70 factor family. ECF subfamily.</text>
</comment>
<dbReference type="InterPro" id="IPR036388">
    <property type="entry name" value="WH-like_DNA-bd_sf"/>
</dbReference>
<dbReference type="InterPro" id="IPR007627">
    <property type="entry name" value="RNA_pol_sigma70_r2"/>
</dbReference>
<dbReference type="PANTHER" id="PTHR43133:SF46">
    <property type="entry name" value="RNA POLYMERASE SIGMA-70 FACTOR ECF SUBFAMILY"/>
    <property type="match status" value="1"/>
</dbReference>
<dbReference type="SUPFAM" id="SSF88659">
    <property type="entry name" value="Sigma3 and sigma4 domains of RNA polymerase sigma factors"/>
    <property type="match status" value="1"/>
</dbReference>
<proteinExistence type="inferred from homology"/>
<evidence type="ECO:0000256" key="3">
    <source>
        <dbReference type="ARBA" id="ARBA00023082"/>
    </source>
</evidence>
<evidence type="ECO:0000256" key="2">
    <source>
        <dbReference type="ARBA" id="ARBA00023015"/>
    </source>
</evidence>
<evidence type="ECO:0000313" key="7">
    <source>
        <dbReference type="EMBL" id="SIS47744.1"/>
    </source>
</evidence>
<dbReference type="InterPro" id="IPR039425">
    <property type="entry name" value="RNA_pol_sigma-70-like"/>
</dbReference>
<evidence type="ECO:0000256" key="4">
    <source>
        <dbReference type="ARBA" id="ARBA00023163"/>
    </source>
</evidence>
<dbReference type="Pfam" id="PF04542">
    <property type="entry name" value="Sigma70_r2"/>
    <property type="match status" value="1"/>
</dbReference>
<accession>A0ABY1KLK7</accession>
<evidence type="ECO:0000259" key="5">
    <source>
        <dbReference type="Pfam" id="PF04542"/>
    </source>
</evidence>
<dbReference type="InterPro" id="IPR014327">
    <property type="entry name" value="RNA_pol_sigma70_bacteroid"/>
</dbReference>
<dbReference type="Pfam" id="PF08281">
    <property type="entry name" value="Sigma70_r4_2"/>
    <property type="match status" value="1"/>
</dbReference>
<name>A0ABY1KLK7_9FLAO</name>
<keyword evidence="2" id="KW-0805">Transcription regulation</keyword>